<feature type="transmembrane region" description="Helical" evidence="7">
    <location>
        <begin position="55"/>
        <end position="71"/>
    </location>
</feature>
<feature type="transmembrane region" description="Helical" evidence="7">
    <location>
        <begin position="209"/>
        <end position="228"/>
    </location>
</feature>
<dbReference type="Pfam" id="PF00953">
    <property type="entry name" value="Glycos_transf_4"/>
    <property type="match status" value="1"/>
</dbReference>
<dbReference type="GO" id="GO:0016780">
    <property type="term" value="F:phosphotransferase activity, for other substituted phosphate groups"/>
    <property type="evidence" value="ECO:0007669"/>
    <property type="project" value="InterPro"/>
</dbReference>
<dbReference type="CDD" id="cd06853">
    <property type="entry name" value="GT_WecA_like"/>
    <property type="match status" value="1"/>
</dbReference>
<evidence type="ECO:0000256" key="3">
    <source>
        <dbReference type="ARBA" id="ARBA00022679"/>
    </source>
</evidence>
<evidence type="ECO:0000256" key="5">
    <source>
        <dbReference type="ARBA" id="ARBA00022989"/>
    </source>
</evidence>
<dbReference type="PANTHER" id="PTHR22926">
    <property type="entry name" value="PHOSPHO-N-ACETYLMURAMOYL-PENTAPEPTIDE-TRANSFERASE"/>
    <property type="match status" value="1"/>
</dbReference>
<dbReference type="InterPro" id="IPR000715">
    <property type="entry name" value="Glycosyl_transferase_4"/>
</dbReference>
<organism evidence="8">
    <name type="scientific">marine sediment metagenome</name>
    <dbReference type="NCBI Taxonomy" id="412755"/>
    <lineage>
        <taxon>unclassified sequences</taxon>
        <taxon>metagenomes</taxon>
        <taxon>ecological metagenomes</taxon>
    </lineage>
</organism>
<keyword evidence="3" id="KW-0808">Transferase</keyword>
<dbReference type="PANTHER" id="PTHR22926:SF3">
    <property type="entry name" value="UNDECAPRENYL-PHOSPHATE ALPHA-N-ACETYLGLUCOSAMINYL 1-PHOSPHATE TRANSFERASE"/>
    <property type="match status" value="1"/>
</dbReference>
<name>X1MSK0_9ZZZZ</name>
<feature type="transmembrane region" description="Helical" evidence="7">
    <location>
        <begin position="119"/>
        <end position="145"/>
    </location>
</feature>
<comment type="subcellular location">
    <subcellularLocation>
        <location evidence="1">Cell membrane</location>
        <topology evidence="1">Multi-pass membrane protein</topology>
    </subcellularLocation>
</comment>
<keyword evidence="6 7" id="KW-0472">Membrane</keyword>
<dbReference type="EMBL" id="BARV01021202">
    <property type="protein sequence ID" value="GAI20961.1"/>
    <property type="molecule type" value="Genomic_DNA"/>
</dbReference>
<proteinExistence type="predicted"/>
<comment type="caution">
    <text evidence="8">The sequence shown here is derived from an EMBL/GenBank/DDBJ whole genome shotgun (WGS) entry which is preliminary data.</text>
</comment>
<evidence type="ECO:0000256" key="1">
    <source>
        <dbReference type="ARBA" id="ARBA00004651"/>
    </source>
</evidence>
<dbReference type="AlphaFoldDB" id="X1MSK0"/>
<protein>
    <recommendedName>
        <fullName evidence="9">Undecaprenyl/decaprenyl-phosphate alpha-N-acetylglucosaminyl 1-phosphate transferase</fullName>
    </recommendedName>
</protein>
<evidence type="ECO:0008006" key="9">
    <source>
        <dbReference type="Google" id="ProtNLM"/>
    </source>
</evidence>
<keyword evidence="5 7" id="KW-1133">Transmembrane helix</keyword>
<feature type="transmembrane region" description="Helical" evidence="7">
    <location>
        <begin position="83"/>
        <end position="99"/>
    </location>
</feature>
<evidence type="ECO:0000313" key="8">
    <source>
        <dbReference type="EMBL" id="GAI20961.1"/>
    </source>
</evidence>
<dbReference type="GO" id="GO:0071555">
    <property type="term" value="P:cell wall organization"/>
    <property type="evidence" value="ECO:0007669"/>
    <property type="project" value="TreeGrafter"/>
</dbReference>
<evidence type="ECO:0000256" key="4">
    <source>
        <dbReference type="ARBA" id="ARBA00022692"/>
    </source>
</evidence>
<dbReference type="GO" id="GO:0044038">
    <property type="term" value="P:cell wall macromolecule biosynthetic process"/>
    <property type="evidence" value="ECO:0007669"/>
    <property type="project" value="TreeGrafter"/>
</dbReference>
<feature type="non-terminal residue" evidence="8">
    <location>
        <position position="1"/>
    </location>
</feature>
<gene>
    <name evidence="8" type="ORF">S06H3_35180</name>
</gene>
<sequence length="273" mass="30017">GVRKLALNLGAYVDIRKEKRERDIHKDIVPAMGGLAIFISFVITSLFAIGINSHIIGIILGGSVILITGIIDDIYELSPLKKFFWQLISAIILVIFGFYPKVITNPFGAQPISLNKINLSFTIFGESFIIPIFAIIFTILWVVILENTINFLDGLDGLASGVSGIAALVLFGIAAEPIFLSKSSTAILALIFAGAIFGFLPYNFYPARIFLGDTGSMFLGYMLAVISLLKAAKIPTAIIVLGFPILDLIWAVVRRSYRRKFPTNADREHFHHL</sequence>
<keyword evidence="2" id="KW-1003">Cell membrane</keyword>
<feature type="non-terminal residue" evidence="8">
    <location>
        <position position="273"/>
    </location>
</feature>
<evidence type="ECO:0000256" key="6">
    <source>
        <dbReference type="ARBA" id="ARBA00023136"/>
    </source>
</evidence>
<dbReference type="GO" id="GO:0009103">
    <property type="term" value="P:lipopolysaccharide biosynthetic process"/>
    <property type="evidence" value="ECO:0007669"/>
    <property type="project" value="TreeGrafter"/>
</dbReference>
<evidence type="ECO:0000256" key="2">
    <source>
        <dbReference type="ARBA" id="ARBA00022475"/>
    </source>
</evidence>
<accession>X1MSK0</accession>
<dbReference type="GO" id="GO:0005886">
    <property type="term" value="C:plasma membrane"/>
    <property type="evidence" value="ECO:0007669"/>
    <property type="project" value="UniProtKB-SubCell"/>
</dbReference>
<feature type="transmembrane region" description="Helical" evidence="7">
    <location>
        <begin position="185"/>
        <end position="202"/>
    </location>
</feature>
<reference evidence="8" key="1">
    <citation type="journal article" date="2014" name="Front. Microbiol.">
        <title>High frequency of phylogenetically diverse reductive dehalogenase-homologous genes in deep subseafloor sedimentary metagenomes.</title>
        <authorList>
            <person name="Kawai M."/>
            <person name="Futagami T."/>
            <person name="Toyoda A."/>
            <person name="Takaki Y."/>
            <person name="Nishi S."/>
            <person name="Hori S."/>
            <person name="Arai W."/>
            <person name="Tsubouchi T."/>
            <person name="Morono Y."/>
            <person name="Uchiyama I."/>
            <person name="Ito T."/>
            <person name="Fujiyama A."/>
            <person name="Inagaki F."/>
            <person name="Takami H."/>
        </authorList>
    </citation>
    <scope>NUCLEOTIDE SEQUENCE</scope>
    <source>
        <strain evidence="8">Expedition CK06-06</strain>
    </source>
</reference>
<keyword evidence="4 7" id="KW-0812">Transmembrane</keyword>
<feature type="transmembrane region" description="Helical" evidence="7">
    <location>
        <begin position="157"/>
        <end position="179"/>
    </location>
</feature>
<evidence type="ECO:0000256" key="7">
    <source>
        <dbReference type="SAM" id="Phobius"/>
    </source>
</evidence>
<feature type="transmembrane region" description="Helical" evidence="7">
    <location>
        <begin position="28"/>
        <end position="49"/>
    </location>
</feature>
<feature type="transmembrane region" description="Helical" evidence="7">
    <location>
        <begin position="234"/>
        <end position="253"/>
    </location>
</feature>